<evidence type="ECO:0000313" key="13">
    <source>
        <dbReference type="EMBL" id="GIU42271.1"/>
    </source>
</evidence>
<dbReference type="Gene3D" id="2.40.170.20">
    <property type="entry name" value="TonB-dependent receptor, beta-barrel domain"/>
    <property type="match status" value="1"/>
</dbReference>
<feature type="chain" id="PRO_5009179457" evidence="10">
    <location>
        <begin position="24"/>
        <end position="836"/>
    </location>
</feature>
<proteinExistence type="inferred from homology"/>
<evidence type="ECO:0000256" key="4">
    <source>
        <dbReference type="ARBA" id="ARBA00022692"/>
    </source>
</evidence>
<dbReference type="InterPro" id="IPR012910">
    <property type="entry name" value="Plug_dom"/>
</dbReference>
<reference evidence="14 15" key="1">
    <citation type="submission" date="2016-07" db="EMBL/GenBank/DDBJ databases">
        <title>Whole-genome of two Shewanella species isolated from a digestive organ of sea cucumber Apostichopus japonicus Selenka 1867.</title>
        <authorList>
            <person name="Hong H.-H."/>
            <person name="Choi H."/>
            <person name="Cheon S."/>
            <person name="Oh J.-S."/>
            <person name="Lee H.-G."/>
            <person name="Park C."/>
        </authorList>
    </citation>
    <scope>NUCLEOTIDE SEQUENCE [LARGE SCALE GENOMIC DNA]</scope>
    <source>
        <strain evidence="14 15">CSB03KR</strain>
    </source>
</reference>
<dbReference type="Pfam" id="PF07715">
    <property type="entry name" value="Plug"/>
    <property type="match status" value="1"/>
</dbReference>
<dbReference type="Pfam" id="PF00593">
    <property type="entry name" value="TonB_dep_Rec_b-barrel"/>
    <property type="match status" value="1"/>
</dbReference>
<comment type="subcellular location">
    <subcellularLocation>
        <location evidence="1 8">Cell outer membrane</location>
        <topology evidence="1 8">Multi-pass membrane protein</topology>
    </subcellularLocation>
</comment>
<feature type="domain" description="TonB-dependent receptor plug" evidence="12">
    <location>
        <begin position="54"/>
        <end position="167"/>
    </location>
</feature>
<evidence type="ECO:0000259" key="11">
    <source>
        <dbReference type="Pfam" id="PF00593"/>
    </source>
</evidence>
<evidence type="ECO:0000256" key="1">
    <source>
        <dbReference type="ARBA" id="ARBA00004571"/>
    </source>
</evidence>
<keyword evidence="14" id="KW-0675">Receptor</keyword>
<dbReference type="PANTHER" id="PTHR47234">
    <property type="match status" value="1"/>
</dbReference>
<reference evidence="13 16" key="2">
    <citation type="submission" date="2021-05" db="EMBL/GenBank/DDBJ databases">
        <title>Molecular characterization for Shewanella algae harboring chromosomal blaOXA-55-like strains isolated from clinical and environment sample.</title>
        <authorList>
            <person name="Ohama Y."/>
            <person name="Aoki K."/>
            <person name="Harada S."/>
            <person name="Moriya K."/>
            <person name="Ishii Y."/>
            <person name="Tateda K."/>
        </authorList>
    </citation>
    <scope>NUCLEOTIDE SEQUENCE [LARGE SCALE GENOMIC DNA]</scope>
    <source>
        <strain evidence="13 16">MBTL60-118</strain>
    </source>
</reference>
<accession>A0A1E5IZ80</accession>
<evidence type="ECO:0000256" key="2">
    <source>
        <dbReference type="ARBA" id="ARBA00022448"/>
    </source>
</evidence>
<dbReference type="OrthoDB" id="176248at2"/>
<keyword evidence="3 8" id="KW-1134">Transmembrane beta strand</keyword>
<evidence type="ECO:0000256" key="7">
    <source>
        <dbReference type="ARBA" id="ARBA00023237"/>
    </source>
</evidence>
<evidence type="ECO:0000256" key="8">
    <source>
        <dbReference type="PROSITE-ProRule" id="PRU01360"/>
    </source>
</evidence>
<dbReference type="AlphaFoldDB" id="A0A1E5IZ80"/>
<comment type="similarity">
    <text evidence="8 9">Belongs to the TonB-dependent receptor family.</text>
</comment>
<dbReference type="PANTHER" id="PTHR47234:SF2">
    <property type="entry name" value="TONB-DEPENDENT RECEPTOR"/>
    <property type="match status" value="1"/>
</dbReference>
<dbReference type="CDD" id="cd01347">
    <property type="entry name" value="ligand_gated_channel"/>
    <property type="match status" value="1"/>
</dbReference>
<dbReference type="Proteomes" id="UP000773469">
    <property type="component" value="Unassembled WGS sequence"/>
</dbReference>
<dbReference type="InterPro" id="IPR037066">
    <property type="entry name" value="Plug_dom_sf"/>
</dbReference>
<comment type="caution">
    <text evidence="14">The sequence shown here is derived from an EMBL/GenBank/DDBJ whole genome shotgun (WGS) entry which is preliminary data.</text>
</comment>
<evidence type="ECO:0000256" key="3">
    <source>
        <dbReference type="ARBA" id="ARBA00022452"/>
    </source>
</evidence>
<keyword evidence="2 8" id="KW-0813">Transport</keyword>
<evidence type="ECO:0000256" key="5">
    <source>
        <dbReference type="ARBA" id="ARBA00023077"/>
    </source>
</evidence>
<dbReference type="InterPro" id="IPR000531">
    <property type="entry name" value="Beta-barrel_TonB"/>
</dbReference>
<dbReference type="RefSeq" id="WP_028765019.1">
    <property type="nucleotide sequence ID" value="NZ_BPEU01000017.1"/>
</dbReference>
<evidence type="ECO:0000259" key="12">
    <source>
        <dbReference type="Pfam" id="PF07715"/>
    </source>
</evidence>
<dbReference type="Gene3D" id="2.170.130.10">
    <property type="entry name" value="TonB-dependent receptor, plug domain"/>
    <property type="match status" value="1"/>
</dbReference>
<dbReference type="PROSITE" id="PS52016">
    <property type="entry name" value="TONB_DEPENDENT_REC_3"/>
    <property type="match status" value="1"/>
</dbReference>
<dbReference type="SUPFAM" id="SSF56935">
    <property type="entry name" value="Porins"/>
    <property type="match status" value="1"/>
</dbReference>
<evidence type="ECO:0000313" key="15">
    <source>
        <dbReference type="Proteomes" id="UP000095230"/>
    </source>
</evidence>
<gene>
    <name evidence="14" type="ORF">BEL05_16300</name>
    <name evidence="13" type="ORF">TUM3794_25200</name>
</gene>
<keyword evidence="4 8" id="KW-0812">Transmembrane</keyword>
<feature type="domain" description="TonB-dependent receptor-like beta-barrel" evidence="11">
    <location>
        <begin position="382"/>
        <end position="800"/>
    </location>
</feature>
<keyword evidence="5 9" id="KW-0798">TonB box</keyword>
<keyword evidence="10" id="KW-0732">Signal</keyword>
<dbReference type="STRING" id="23.BEL05_16300"/>
<dbReference type="EMBL" id="MCBT01000001">
    <property type="protein sequence ID" value="OEG75784.1"/>
    <property type="molecule type" value="Genomic_DNA"/>
</dbReference>
<dbReference type="EMBL" id="BPEU01000017">
    <property type="protein sequence ID" value="GIU42271.1"/>
    <property type="molecule type" value="Genomic_DNA"/>
</dbReference>
<evidence type="ECO:0000256" key="6">
    <source>
        <dbReference type="ARBA" id="ARBA00023136"/>
    </source>
</evidence>
<organism evidence="14 15">
    <name type="scientific">Shewanella colwelliana</name>
    <name type="common">Alteromonas colwelliana</name>
    <dbReference type="NCBI Taxonomy" id="23"/>
    <lineage>
        <taxon>Bacteria</taxon>
        <taxon>Pseudomonadati</taxon>
        <taxon>Pseudomonadota</taxon>
        <taxon>Gammaproteobacteria</taxon>
        <taxon>Alteromonadales</taxon>
        <taxon>Shewanellaceae</taxon>
        <taxon>Shewanella</taxon>
    </lineage>
</organism>
<keyword evidence="6 8" id="KW-0472">Membrane</keyword>
<dbReference type="GO" id="GO:0009279">
    <property type="term" value="C:cell outer membrane"/>
    <property type="evidence" value="ECO:0007669"/>
    <property type="project" value="UniProtKB-SubCell"/>
</dbReference>
<evidence type="ECO:0000313" key="16">
    <source>
        <dbReference type="Proteomes" id="UP000773469"/>
    </source>
</evidence>
<keyword evidence="16" id="KW-1185">Reference proteome</keyword>
<feature type="signal peptide" evidence="10">
    <location>
        <begin position="1"/>
        <end position="23"/>
    </location>
</feature>
<evidence type="ECO:0000256" key="9">
    <source>
        <dbReference type="RuleBase" id="RU003357"/>
    </source>
</evidence>
<protein>
    <submittedName>
        <fullName evidence="14">TonB-dependent receptor</fullName>
    </submittedName>
</protein>
<dbReference type="Proteomes" id="UP000095230">
    <property type="component" value="Unassembled WGS sequence"/>
</dbReference>
<name>A0A1E5IZ80_SHECO</name>
<dbReference type="InterPro" id="IPR036942">
    <property type="entry name" value="Beta-barrel_TonB_sf"/>
</dbReference>
<keyword evidence="7 8" id="KW-0998">Cell outer membrane</keyword>
<dbReference type="InterPro" id="IPR039426">
    <property type="entry name" value="TonB-dep_rcpt-like"/>
</dbReference>
<evidence type="ECO:0000256" key="10">
    <source>
        <dbReference type="SAM" id="SignalP"/>
    </source>
</evidence>
<sequence>MVKTTKLASAIKLSLIASISSSAFVVSHNAIAEEESATFERIAVTGSRIQRQDMETASPVTVIDASAIRAEGYNSVDEILQAQPAMAGMAAGSTTNNGADGVAQVDLRGMGSSRTLVLLNGRRMVNSGSGADSAVDLNTIPVAMIARVEILKDGASAVYGSDAIAGVVNIITKKDFEGFQLDVNGGVTDKSDGENLELSALYGFNTDNGNYTFGVAYSDRGGVMQKDRDWVEEGASSFVPGGSLGGKVQDENGDWVARTEGYDYTQDSWLQTPSTRYSFFANATQELSNDIIFTGDVLYTKRQSEQMMAPQPASVMLDVCTPSSTGNCITLTDEMLAGGISADDQGKVEYRRRMTDAGNRIYEQDTDTLRISAGLAGVLDVHTGIDWDVAYTYGKNKAETWVHNSINASNMEQSMYDNQDAWFSGDPLSDAIVNDISYLESTTGGNEQHIVSGVISGEAFELDAGAVAYAIGAEYRHDSGYYNPDPVIVAGDGTAAQQDPTDGSYSVFSVYQEVSVPFTDKLTGEFALRFDDYSTFGNASTWKIGLTYEATDDLMLRTVAATGFRAPNVSELYGGNVGSYDYLDDPWGNEQDPQILVNYTSDPDLKAESSESYTAGLVYSPSYIDGMSVTLDYWRFKITDAISRLDVQAGLKACYEGDATACETFKIGANGDLTELTNPLTNVGYQDTSGVDFNLAYRFEGLGLDWKVSNDLTYLLNFEQDGVDYTGTIGGMFGGYAEVKNNFSVQASQGDWSLMYSNRYIGEMNDINYGDKAESVLYHNISGLYHFNDSVTATLGVKNLTDVEPVMVASGNEAGTVPEVYDTLGRQFYGGVTVKF</sequence>
<evidence type="ECO:0000313" key="14">
    <source>
        <dbReference type="EMBL" id="OEG75784.1"/>
    </source>
</evidence>